<keyword evidence="2 3" id="KW-0663">Pyridoxal phosphate</keyword>
<keyword evidence="4" id="KW-0614">Plasmid</keyword>
<evidence type="ECO:0000256" key="1">
    <source>
        <dbReference type="ARBA" id="ARBA00001933"/>
    </source>
</evidence>
<dbReference type="Proteomes" id="UP001235547">
    <property type="component" value="Plasmid unnamed"/>
</dbReference>
<evidence type="ECO:0000256" key="3">
    <source>
        <dbReference type="RuleBase" id="RU362118"/>
    </source>
</evidence>
<dbReference type="InterPro" id="IPR000277">
    <property type="entry name" value="Cys/Met-Metab_PyrdxlP-dep_enz"/>
</dbReference>
<reference evidence="4 5" key="1">
    <citation type="submission" date="2023-03" db="EMBL/GenBank/DDBJ databases">
        <authorList>
            <person name="Kaur S."/>
            <person name="Espinosa-Saiz D."/>
            <person name="Velazquez E."/>
            <person name="Menendez E."/>
            <person name="diCenzo G.C."/>
        </authorList>
    </citation>
    <scope>NUCLEOTIDE SEQUENCE [LARGE SCALE GENOMIC DNA]</scope>
    <source>
        <strain evidence="4 5">LMG 27395</strain>
        <plasmid evidence="4 5">unnamed</plasmid>
    </source>
</reference>
<keyword evidence="4" id="KW-0808">Transferase</keyword>
<dbReference type="Pfam" id="PF01053">
    <property type="entry name" value="Cys_Met_Meta_PP"/>
    <property type="match status" value="1"/>
</dbReference>
<dbReference type="RefSeq" id="WP_280736646.1">
    <property type="nucleotide sequence ID" value="NZ_CP120369.1"/>
</dbReference>
<evidence type="ECO:0000256" key="2">
    <source>
        <dbReference type="ARBA" id="ARBA00022898"/>
    </source>
</evidence>
<proteinExistence type="inferred from homology"/>
<geneLocation type="plasmid" evidence="4 5">
    <name>unnamed</name>
</geneLocation>
<accession>A0ABY8D4E7</accession>
<comment type="similarity">
    <text evidence="3">Belongs to the trans-sulfuration enzymes family.</text>
</comment>
<dbReference type="InterPro" id="IPR015422">
    <property type="entry name" value="PyrdxlP-dep_Trfase_small"/>
</dbReference>
<dbReference type="InterPro" id="IPR015424">
    <property type="entry name" value="PyrdxlP-dep_Trfase"/>
</dbReference>
<dbReference type="GO" id="GO:0016740">
    <property type="term" value="F:transferase activity"/>
    <property type="evidence" value="ECO:0007669"/>
    <property type="project" value="UniProtKB-KW"/>
</dbReference>
<organism evidence="4 5">
    <name type="scientific">Sinorhizobium numidicum</name>
    <dbReference type="NCBI Taxonomy" id="680248"/>
    <lineage>
        <taxon>Bacteria</taxon>
        <taxon>Pseudomonadati</taxon>
        <taxon>Pseudomonadota</taxon>
        <taxon>Alphaproteobacteria</taxon>
        <taxon>Hyphomicrobiales</taxon>
        <taxon>Rhizobiaceae</taxon>
        <taxon>Sinorhizobium/Ensifer group</taxon>
        <taxon>Sinorhizobium</taxon>
    </lineage>
</organism>
<dbReference type="SUPFAM" id="SSF53383">
    <property type="entry name" value="PLP-dependent transferases"/>
    <property type="match status" value="1"/>
</dbReference>
<evidence type="ECO:0000313" key="5">
    <source>
        <dbReference type="Proteomes" id="UP001235547"/>
    </source>
</evidence>
<protein>
    <submittedName>
        <fullName evidence="4">PLP-dependent transferase</fullName>
    </submittedName>
</protein>
<comment type="cofactor">
    <cofactor evidence="1 3">
        <name>pyridoxal 5'-phosphate</name>
        <dbReference type="ChEBI" id="CHEBI:597326"/>
    </cofactor>
</comment>
<evidence type="ECO:0000313" key="4">
    <source>
        <dbReference type="EMBL" id="WEX85724.1"/>
    </source>
</evidence>
<sequence>MAQGSGMIAFGLYAGFDGARTMLDRLKLLTRAVSLGDTDSLICHLASITRARRTIRKKTPTWSRALGKTFSGIRWAWRT</sequence>
<dbReference type="EMBL" id="CP120372">
    <property type="protein sequence ID" value="WEX85724.1"/>
    <property type="molecule type" value="Genomic_DNA"/>
</dbReference>
<dbReference type="Gene3D" id="3.90.1150.10">
    <property type="entry name" value="Aspartate Aminotransferase, domain 1"/>
    <property type="match status" value="1"/>
</dbReference>
<name>A0ABY8D4E7_9HYPH</name>
<keyword evidence="5" id="KW-1185">Reference proteome</keyword>
<gene>
    <name evidence="4" type="ORF">PYH38_006428</name>
</gene>